<evidence type="ECO:0000256" key="4">
    <source>
        <dbReference type="ARBA" id="ARBA00022729"/>
    </source>
</evidence>
<evidence type="ECO:0000256" key="1">
    <source>
        <dbReference type="ARBA" id="ARBA00004613"/>
    </source>
</evidence>
<gene>
    <name evidence="6" type="ORF">PHMEG_00031406</name>
</gene>
<organism evidence="6 7">
    <name type="scientific">Phytophthora megakarya</name>
    <dbReference type="NCBI Taxonomy" id="4795"/>
    <lineage>
        <taxon>Eukaryota</taxon>
        <taxon>Sar</taxon>
        <taxon>Stramenopiles</taxon>
        <taxon>Oomycota</taxon>
        <taxon>Peronosporomycetes</taxon>
        <taxon>Peronosporales</taxon>
        <taxon>Peronosporaceae</taxon>
        <taxon>Phytophthora</taxon>
    </lineage>
</organism>
<proteinExistence type="inferred from homology"/>
<reference evidence="7" key="1">
    <citation type="submission" date="2017-03" db="EMBL/GenBank/DDBJ databases">
        <title>Phytopthora megakarya and P. palmivora, two closely related causual agents of cacao black pod achieved similar genome size and gene model numbers by different mechanisms.</title>
        <authorList>
            <person name="Ali S."/>
            <person name="Shao J."/>
            <person name="Larry D.J."/>
            <person name="Kronmiller B."/>
            <person name="Shen D."/>
            <person name="Strem M.D."/>
            <person name="Melnick R.L."/>
            <person name="Guiltinan M.J."/>
            <person name="Tyler B.M."/>
            <person name="Meinhardt L.W."/>
            <person name="Bailey B.A."/>
        </authorList>
    </citation>
    <scope>NUCLEOTIDE SEQUENCE [LARGE SCALE GENOMIC DNA]</scope>
    <source>
        <strain evidence="7">zdho120</strain>
    </source>
</reference>
<feature type="chain" id="PRO_5044994413" description="RxLR effector protein" evidence="5">
    <location>
        <begin position="21"/>
        <end position="109"/>
    </location>
</feature>
<feature type="signal peptide" evidence="5">
    <location>
        <begin position="1"/>
        <end position="20"/>
    </location>
</feature>
<protein>
    <recommendedName>
        <fullName evidence="5">RxLR effector protein</fullName>
    </recommendedName>
</protein>
<dbReference type="Pfam" id="PF16810">
    <property type="entry name" value="RXLR"/>
    <property type="match status" value="1"/>
</dbReference>
<accession>A0A225UZD1</accession>
<keyword evidence="7" id="KW-1185">Reference proteome</keyword>
<evidence type="ECO:0000256" key="3">
    <source>
        <dbReference type="ARBA" id="ARBA00022525"/>
    </source>
</evidence>
<sequence>MRRYFTLLMLACAILATCHARTTAESKMTNDLVQVPRIDGKPNRFLRDAGTEGGDTEERGIKDILFAKWNKLVAKLKSPKTLKMQNVEKLSPHRLMGGHEWKYMPVFHG</sequence>
<dbReference type="Proteomes" id="UP000198211">
    <property type="component" value="Unassembled WGS sequence"/>
</dbReference>
<keyword evidence="3 5" id="KW-0964">Secreted</keyword>
<comment type="function">
    <text evidence="5">Effector that suppresses plant defense responses during pathogen infection.</text>
</comment>
<evidence type="ECO:0000313" key="6">
    <source>
        <dbReference type="EMBL" id="OWY97946.1"/>
    </source>
</evidence>
<comment type="subcellular location">
    <subcellularLocation>
        <location evidence="1 5">Secreted</location>
    </subcellularLocation>
</comment>
<evidence type="ECO:0000256" key="5">
    <source>
        <dbReference type="RuleBase" id="RU367124"/>
    </source>
</evidence>
<dbReference type="InterPro" id="IPR031825">
    <property type="entry name" value="RXLR"/>
</dbReference>
<dbReference type="AlphaFoldDB" id="A0A225UZD1"/>
<name>A0A225UZD1_9STRA</name>
<comment type="caution">
    <text evidence="6">The sequence shown here is derived from an EMBL/GenBank/DDBJ whole genome shotgun (WGS) entry which is preliminary data.</text>
</comment>
<keyword evidence="4 5" id="KW-0732">Signal</keyword>
<comment type="similarity">
    <text evidence="2 5">Belongs to the RxLR effector family.</text>
</comment>
<evidence type="ECO:0000313" key="7">
    <source>
        <dbReference type="Proteomes" id="UP000198211"/>
    </source>
</evidence>
<evidence type="ECO:0000256" key="2">
    <source>
        <dbReference type="ARBA" id="ARBA00010400"/>
    </source>
</evidence>
<comment type="domain">
    <text evidence="5">The RxLR-dEER motif acts to carry the protein into the host cell cytoplasm through binding to cell surface phosphatidylinositol-3-phosphate.</text>
</comment>
<dbReference type="EMBL" id="NBNE01009911">
    <property type="protein sequence ID" value="OWY97946.1"/>
    <property type="molecule type" value="Genomic_DNA"/>
</dbReference>